<keyword evidence="3" id="KW-1185">Reference proteome</keyword>
<proteinExistence type="predicted"/>
<gene>
    <name evidence="1" type="ORF">PPENT_87.1.T0740250</name>
    <name evidence="2" type="ORF">PPENT_87.1.T0740252</name>
</gene>
<organism evidence="2 3">
    <name type="scientific">Paramecium pentaurelia</name>
    <dbReference type="NCBI Taxonomy" id="43138"/>
    <lineage>
        <taxon>Eukaryota</taxon>
        <taxon>Sar</taxon>
        <taxon>Alveolata</taxon>
        <taxon>Ciliophora</taxon>
        <taxon>Intramacronucleata</taxon>
        <taxon>Oligohymenophorea</taxon>
        <taxon>Peniculida</taxon>
        <taxon>Parameciidae</taxon>
        <taxon>Paramecium</taxon>
    </lineage>
</organism>
<dbReference type="EMBL" id="CAJJDO010000074">
    <property type="protein sequence ID" value="CAD8180692.1"/>
    <property type="molecule type" value="Genomic_DNA"/>
</dbReference>
<dbReference type="OrthoDB" id="319771at2759"/>
<dbReference type="EMBL" id="CAJJDO010000074">
    <property type="protein sequence ID" value="CAD8180688.1"/>
    <property type="molecule type" value="Genomic_DNA"/>
</dbReference>
<reference evidence="2" key="1">
    <citation type="submission" date="2021-01" db="EMBL/GenBank/DDBJ databases">
        <authorList>
            <consortium name="Genoscope - CEA"/>
            <person name="William W."/>
        </authorList>
    </citation>
    <scope>NUCLEOTIDE SEQUENCE</scope>
</reference>
<evidence type="ECO:0000313" key="3">
    <source>
        <dbReference type="Proteomes" id="UP000689195"/>
    </source>
</evidence>
<evidence type="ECO:0000313" key="1">
    <source>
        <dbReference type="EMBL" id="CAD8180688.1"/>
    </source>
</evidence>
<name>A0A8S1VXT5_9CILI</name>
<dbReference type="AlphaFoldDB" id="A0A8S1VXT5"/>
<accession>A0A8S1VXT5</accession>
<evidence type="ECO:0000313" key="2">
    <source>
        <dbReference type="EMBL" id="CAD8180692.1"/>
    </source>
</evidence>
<protein>
    <submittedName>
        <fullName evidence="2">Uncharacterized protein</fullName>
    </submittedName>
</protein>
<sequence>MINKLFNADSQLKFNPIQIAVNTQSLSSTLFIININNVIIISICYSNMPIPISIIEVKFKIKQINIINQQLGLSHICNLWFDLCFQVWSIQNFKQPFFMRNMISVDYKNYLQILSDNLFYYVQFINYTLYVYNPYLPQHMSLYYLNLSSKLYCTDFRKEIEIQSKNQRGFFLYLENFINQLLIYQSFEFKVNQSLDFTHK</sequence>
<dbReference type="Proteomes" id="UP000689195">
    <property type="component" value="Unassembled WGS sequence"/>
</dbReference>
<comment type="caution">
    <text evidence="2">The sequence shown here is derived from an EMBL/GenBank/DDBJ whole genome shotgun (WGS) entry which is preliminary data.</text>
</comment>